<evidence type="ECO:0000256" key="1">
    <source>
        <dbReference type="ARBA" id="ARBA00023002"/>
    </source>
</evidence>
<comment type="caution">
    <text evidence="5">The sequence shown here is derived from an EMBL/GenBank/DDBJ whole genome shotgun (WGS) entry which is preliminary data.</text>
</comment>
<dbReference type="Gene3D" id="3.40.605.10">
    <property type="entry name" value="Aldehyde Dehydrogenase, Chain A, domain 1"/>
    <property type="match status" value="1"/>
</dbReference>
<dbReference type="SUPFAM" id="SSF53720">
    <property type="entry name" value="ALDH-like"/>
    <property type="match status" value="1"/>
</dbReference>
<gene>
    <name evidence="5" type="ORF">QO011_007289</name>
</gene>
<name>A0ABU0JIY7_9HYPH</name>
<feature type="active site" evidence="2">
    <location>
        <position position="263"/>
    </location>
</feature>
<dbReference type="InterPro" id="IPR015590">
    <property type="entry name" value="Aldehyde_DH_dom"/>
</dbReference>
<dbReference type="EMBL" id="JAUSVX010000021">
    <property type="protein sequence ID" value="MDQ0474249.1"/>
    <property type="molecule type" value="Genomic_DNA"/>
</dbReference>
<dbReference type="InterPro" id="IPR016162">
    <property type="entry name" value="Ald_DH_N"/>
</dbReference>
<dbReference type="Proteomes" id="UP001242480">
    <property type="component" value="Unassembled WGS sequence"/>
</dbReference>
<feature type="domain" description="Aldehyde dehydrogenase" evidence="4">
    <location>
        <begin position="32"/>
        <end position="486"/>
    </location>
</feature>
<evidence type="ECO:0000313" key="6">
    <source>
        <dbReference type="Proteomes" id="UP001242480"/>
    </source>
</evidence>
<protein>
    <submittedName>
        <fullName evidence="5">Acyl-CoA reductase-like NAD-dependent aldehyde dehydrogenase</fullName>
    </submittedName>
</protein>
<dbReference type="InterPro" id="IPR016161">
    <property type="entry name" value="Ald_DH/histidinol_DH"/>
</dbReference>
<keyword evidence="1 3" id="KW-0560">Oxidoreductase</keyword>
<evidence type="ECO:0000259" key="4">
    <source>
        <dbReference type="Pfam" id="PF00171"/>
    </source>
</evidence>
<proteinExistence type="inferred from homology"/>
<accession>A0ABU0JIY7</accession>
<sequence>MAALGEDFLAFGRSARAYSALIDGKLIGVDQRERLERASPATGRPVSIYPRATDADVQGAIKAARRAADLRRWAAVPGAERSRLILRVAGLIDKHREELGLIECLEGGKPISAVDGEIQGSIDLWEYAATLARHMYGDTHDQLGEQTMGLVFREPIGVVGMITPWNFPLLIASQKLPFALAAGCCAVLKPSEFTSGTTLRLGELLLEAGLPDGVVNVIAGDGPTAGRPLCESAAVDMISFTGSTRVGKEIRTFGDSLKRISLELGGKSAHIVCADADLDAAAAAVVQGVTINAGQCCVAGSRLLVERSVAEAFCERVVDKMRALRVGDPTDTATQIGPLINDAQFQRVTSYVRRGIEEGATLLLGDDQPQADGYFVSPVVFDKVNPEMAIAQEEIFGPVLSVLRFDSADEAIAIANGTRYGLAAGVWTRSLDKAFHFARRLNAGTVEVNTYLAGAPELPLSGYGDSGLGHEKSRFALDEFTRVKTVQLKFGHA</sequence>
<dbReference type="Pfam" id="PF00171">
    <property type="entry name" value="Aldedh"/>
    <property type="match status" value="1"/>
</dbReference>
<dbReference type="Gene3D" id="3.40.309.10">
    <property type="entry name" value="Aldehyde Dehydrogenase, Chain A, domain 2"/>
    <property type="match status" value="1"/>
</dbReference>
<comment type="similarity">
    <text evidence="3">Belongs to the aldehyde dehydrogenase family.</text>
</comment>
<reference evidence="5 6" key="1">
    <citation type="submission" date="2023-07" db="EMBL/GenBank/DDBJ databases">
        <title>Genomic Encyclopedia of Type Strains, Phase IV (KMG-IV): sequencing the most valuable type-strain genomes for metagenomic binning, comparative biology and taxonomic classification.</title>
        <authorList>
            <person name="Goeker M."/>
        </authorList>
    </citation>
    <scope>NUCLEOTIDE SEQUENCE [LARGE SCALE GENOMIC DNA]</scope>
    <source>
        <strain evidence="5 6">DSM 19619</strain>
    </source>
</reference>
<dbReference type="PROSITE" id="PS00687">
    <property type="entry name" value="ALDEHYDE_DEHYDR_GLU"/>
    <property type="match status" value="1"/>
</dbReference>
<evidence type="ECO:0000313" key="5">
    <source>
        <dbReference type="EMBL" id="MDQ0474249.1"/>
    </source>
</evidence>
<dbReference type="InterPro" id="IPR016163">
    <property type="entry name" value="Ald_DH_C"/>
</dbReference>
<keyword evidence="6" id="KW-1185">Reference proteome</keyword>
<evidence type="ECO:0000256" key="2">
    <source>
        <dbReference type="PROSITE-ProRule" id="PRU10007"/>
    </source>
</evidence>
<dbReference type="PANTHER" id="PTHR11699">
    <property type="entry name" value="ALDEHYDE DEHYDROGENASE-RELATED"/>
    <property type="match status" value="1"/>
</dbReference>
<evidence type="ECO:0000256" key="3">
    <source>
        <dbReference type="RuleBase" id="RU003345"/>
    </source>
</evidence>
<dbReference type="InterPro" id="IPR029510">
    <property type="entry name" value="Ald_DH_CS_GLU"/>
</dbReference>
<dbReference type="RefSeq" id="WP_307283552.1">
    <property type="nucleotide sequence ID" value="NZ_JAUSVX010000021.1"/>
</dbReference>
<organism evidence="5 6">
    <name type="scientific">Labrys wisconsinensis</name>
    <dbReference type="NCBI Taxonomy" id="425677"/>
    <lineage>
        <taxon>Bacteria</taxon>
        <taxon>Pseudomonadati</taxon>
        <taxon>Pseudomonadota</taxon>
        <taxon>Alphaproteobacteria</taxon>
        <taxon>Hyphomicrobiales</taxon>
        <taxon>Xanthobacteraceae</taxon>
        <taxon>Labrys</taxon>
    </lineage>
</organism>